<keyword evidence="1" id="KW-0540">Nuclease</keyword>
<proteinExistence type="predicted"/>
<evidence type="ECO:0000313" key="6">
    <source>
        <dbReference type="Proteomes" id="UP000050424"/>
    </source>
</evidence>
<dbReference type="GO" id="GO:0006364">
    <property type="term" value="P:rRNA processing"/>
    <property type="evidence" value="ECO:0007669"/>
    <property type="project" value="TreeGrafter"/>
</dbReference>
<dbReference type="STRING" id="78410.A0A0P7B6L8"/>
<feature type="domain" description="Exonuclease" evidence="4">
    <location>
        <begin position="99"/>
        <end position="273"/>
    </location>
</feature>
<dbReference type="GO" id="GO:0005634">
    <property type="term" value="C:nucleus"/>
    <property type="evidence" value="ECO:0007669"/>
    <property type="project" value="TreeGrafter"/>
</dbReference>
<evidence type="ECO:0000256" key="2">
    <source>
        <dbReference type="ARBA" id="ARBA00022801"/>
    </source>
</evidence>
<dbReference type="InterPro" id="IPR036397">
    <property type="entry name" value="RNaseH_sf"/>
</dbReference>
<dbReference type="EMBL" id="LKCW01000213">
    <property type="protein sequence ID" value="KPM36207.1"/>
    <property type="molecule type" value="Genomic_DNA"/>
</dbReference>
<evidence type="ECO:0000256" key="3">
    <source>
        <dbReference type="ARBA" id="ARBA00022839"/>
    </source>
</evidence>
<dbReference type="InterPro" id="IPR012337">
    <property type="entry name" value="RNaseH-like_sf"/>
</dbReference>
<keyword evidence="2" id="KW-0378">Hydrolase</keyword>
<sequence length="337" mass="38452">MPSSNLPSVLSINDSRGSSAALGPYSFRDKNYQRLFPPDLHFIQCLLAATCHSQDRLRKEGYVLPDDLQSKSHGAKIHARLRRQCLSTPIYNPFFPKRKAVALDCEMAGVKGGRSEVISICVVDFFTGELLIKSLVKQRESIVDWRSDIHGILPSTMSVAVGRGQTLDGWETTREELWKHVNENTVIVGQSLQHDLKALRVVHANIVDTAIITADAVFGGHPDDRGGRRWGLQLLCQDLLHLQIRQGSGIHDDVEDTMAAREVALWYLCYPTELQKWANKARKSFHSEREENKRRTQQSKARAPRRIHYYGTDYDEHLRWEDVMDWDLWPKSPPDSD</sequence>
<evidence type="ECO:0000313" key="5">
    <source>
        <dbReference type="EMBL" id="KPM36207.1"/>
    </source>
</evidence>
<protein>
    <recommendedName>
        <fullName evidence="4">Exonuclease domain-containing protein</fullName>
    </recommendedName>
</protein>
<comment type="caution">
    <text evidence="5">The sequence shown here is derived from an EMBL/GenBank/DDBJ whole genome shotgun (WGS) entry which is preliminary data.</text>
</comment>
<keyword evidence="6" id="KW-1185">Reference proteome</keyword>
<gene>
    <name evidence="5" type="ORF">AK830_g10343</name>
</gene>
<dbReference type="Pfam" id="PF00929">
    <property type="entry name" value="RNase_T"/>
    <property type="match status" value="1"/>
</dbReference>
<reference evidence="5 6" key="1">
    <citation type="submission" date="2015-09" db="EMBL/GenBank/DDBJ databases">
        <title>Draft genome of a European isolate of the apple canker pathogen Neonectria ditissima.</title>
        <authorList>
            <person name="Gomez-Cortecero A."/>
            <person name="Harrison R.J."/>
            <person name="Armitage A.D."/>
        </authorList>
    </citation>
    <scope>NUCLEOTIDE SEQUENCE [LARGE SCALE GENOMIC DNA]</scope>
    <source>
        <strain evidence="5 6">R09/05</strain>
    </source>
</reference>
<accession>A0A0P7B6L8</accession>
<keyword evidence="3" id="KW-0269">Exonuclease</keyword>
<name>A0A0P7B6L8_9HYPO</name>
<dbReference type="AlphaFoldDB" id="A0A0P7B6L8"/>
<dbReference type="GO" id="GO:0000027">
    <property type="term" value="P:ribosomal large subunit assembly"/>
    <property type="evidence" value="ECO:0007669"/>
    <property type="project" value="TreeGrafter"/>
</dbReference>
<evidence type="ECO:0000259" key="4">
    <source>
        <dbReference type="SMART" id="SM00479"/>
    </source>
</evidence>
<evidence type="ECO:0000256" key="1">
    <source>
        <dbReference type="ARBA" id="ARBA00022722"/>
    </source>
</evidence>
<dbReference type="Gene3D" id="3.30.420.10">
    <property type="entry name" value="Ribonuclease H-like superfamily/Ribonuclease H"/>
    <property type="match status" value="1"/>
</dbReference>
<dbReference type="PANTHER" id="PTHR12801:SF114">
    <property type="entry name" value="EXONUCLEASE, PUTATIVE (AFU_ORTHOLOGUE AFUA_7G00870)-RELATED"/>
    <property type="match status" value="1"/>
</dbReference>
<dbReference type="PANTHER" id="PTHR12801">
    <property type="entry name" value="RNA EXONUCLEASE REXO1 / RECO3 FAMILY MEMBER-RELATED"/>
    <property type="match status" value="1"/>
</dbReference>
<dbReference type="GO" id="GO:0003676">
    <property type="term" value="F:nucleic acid binding"/>
    <property type="evidence" value="ECO:0007669"/>
    <property type="project" value="InterPro"/>
</dbReference>
<dbReference type="CDD" id="cd06137">
    <property type="entry name" value="DEDDh_RNase"/>
    <property type="match status" value="1"/>
</dbReference>
<dbReference type="InterPro" id="IPR013520">
    <property type="entry name" value="Ribonucl_H"/>
</dbReference>
<dbReference type="InterPro" id="IPR047021">
    <property type="entry name" value="REXO1/3/4-like"/>
</dbReference>
<dbReference type="SUPFAM" id="SSF53098">
    <property type="entry name" value="Ribonuclease H-like"/>
    <property type="match status" value="1"/>
</dbReference>
<dbReference type="Proteomes" id="UP000050424">
    <property type="component" value="Unassembled WGS sequence"/>
</dbReference>
<dbReference type="GO" id="GO:0004527">
    <property type="term" value="F:exonuclease activity"/>
    <property type="evidence" value="ECO:0007669"/>
    <property type="project" value="UniProtKB-KW"/>
</dbReference>
<organism evidence="5 6">
    <name type="scientific">Neonectria ditissima</name>
    <dbReference type="NCBI Taxonomy" id="78410"/>
    <lineage>
        <taxon>Eukaryota</taxon>
        <taxon>Fungi</taxon>
        <taxon>Dikarya</taxon>
        <taxon>Ascomycota</taxon>
        <taxon>Pezizomycotina</taxon>
        <taxon>Sordariomycetes</taxon>
        <taxon>Hypocreomycetidae</taxon>
        <taxon>Hypocreales</taxon>
        <taxon>Nectriaceae</taxon>
        <taxon>Neonectria</taxon>
    </lineage>
</organism>
<dbReference type="SMART" id="SM00479">
    <property type="entry name" value="EXOIII"/>
    <property type="match status" value="1"/>
</dbReference>
<dbReference type="OrthoDB" id="16516at2759"/>